<accession>A0A266QB19</accession>
<dbReference type="GO" id="GO:0006487">
    <property type="term" value="P:protein N-linked glycosylation"/>
    <property type="evidence" value="ECO:0007669"/>
    <property type="project" value="TreeGrafter"/>
</dbReference>
<comment type="caution">
    <text evidence="2">The sequence shown here is derived from an EMBL/GenBank/DDBJ whole genome shotgun (WGS) entry which is preliminary data.</text>
</comment>
<gene>
    <name evidence="2" type="ORF">CBP51_08890</name>
</gene>
<dbReference type="GO" id="GO:0016740">
    <property type="term" value="F:transferase activity"/>
    <property type="evidence" value="ECO:0007669"/>
    <property type="project" value="UniProtKB-KW"/>
</dbReference>
<dbReference type="Pfam" id="PF00535">
    <property type="entry name" value="Glycos_transf_2"/>
    <property type="match status" value="1"/>
</dbReference>
<evidence type="ECO:0000259" key="1">
    <source>
        <dbReference type="Pfam" id="PF00535"/>
    </source>
</evidence>
<dbReference type="Gene3D" id="3.90.550.10">
    <property type="entry name" value="Spore Coat Polysaccharide Biosynthesis Protein SpsA, Chain A"/>
    <property type="match status" value="1"/>
</dbReference>
<dbReference type="EMBL" id="NHNI01000001">
    <property type="protein sequence ID" value="OZY87084.1"/>
    <property type="molecule type" value="Genomic_DNA"/>
</dbReference>
<evidence type="ECO:0000313" key="3">
    <source>
        <dbReference type="Proteomes" id="UP000216101"/>
    </source>
</evidence>
<dbReference type="Proteomes" id="UP000216101">
    <property type="component" value="Unassembled WGS sequence"/>
</dbReference>
<keyword evidence="3" id="KW-1185">Reference proteome</keyword>
<sequence>MSYCLLIPHYNHERQFLAFLPQLIATGLPLVIVDDGSIEQSRAQVAAAVAQHANAHFFALQRNRGKGSALKAGFYFARSLGFTHAIQIDADGQHDIADIAGFVQQSQAQPEAIICGKPVFDASAPKARVYGRKVTDFWVALETLSLRIKDGLCGFRVYPLAQIENLLDRYFIGNRMDVDTELLVKAVWLNIHLVFINTRVIYPEHNVSHFNYLRDNLLLIKLHSRLMLGMLVRLPMLLWQRLRGQ</sequence>
<dbReference type="InterPro" id="IPR029044">
    <property type="entry name" value="Nucleotide-diphossugar_trans"/>
</dbReference>
<dbReference type="PANTHER" id="PTHR10859">
    <property type="entry name" value="GLYCOSYL TRANSFERASE"/>
    <property type="match status" value="1"/>
</dbReference>
<name>A0A266QB19_9GAMM</name>
<dbReference type="InterPro" id="IPR001173">
    <property type="entry name" value="Glyco_trans_2-like"/>
</dbReference>
<dbReference type="AlphaFoldDB" id="A0A266QB19"/>
<organism evidence="2 3">
    <name type="scientific">Cellvibrio mixtus</name>
    <dbReference type="NCBI Taxonomy" id="39650"/>
    <lineage>
        <taxon>Bacteria</taxon>
        <taxon>Pseudomonadati</taxon>
        <taxon>Pseudomonadota</taxon>
        <taxon>Gammaproteobacteria</taxon>
        <taxon>Cellvibrionales</taxon>
        <taxon>Cellvibrionaceae</taxon>
        <taxon>Cellvibrio</taxon>
    </lineage>
</organism>
<reference evidence="3" key="1">
    <citation type="submission" date="2017-05" db="EMBL/GenBank/DDBJ databases">
        <authorList>
            <person name="Barney B.M."/>
        </authorList>
    </citation>
    <scope>NUCLEOTIDE SEQUENCE [LARGE SCALE GENOMIC DNA]</scope>
    <source>
        <strain evidence="3">PSBB022</strain>
    </source>
</reference>
<feature type="domain" description="Glycosyltransferase 2-like" evidence="1">
    <location>
        <begin position="5"/>
        <end position="131"/>
    </location>
</feature>
<dbReference type="CDD" id="cd04179">
    <property type="entry name" value="DPM_DPG-synthase_like"/>
    <property type="match status" value="1"/>
</dbReference>
<dbReference type="RefSeq" id="WP_094984574.1">
    <property type="nucleotide sequence ID" value="NZ_NHNI01000001.1"/>
</dbReference>
<keyword evidence="2" id="KW-0808">Transferase</keyword>
<dbReference type="SUPFAM" id="SSF53448">
    <property type="entry name" value="Nucleotide-diphospho-sugar transferases"/>
    <property type="match status" value="1"/>
</dbReference>
<protein>
    <submittedName>
        <fullName evidence="2">Glycosyl transferase</fullName>
    </submittedName>
</protein>
<dbReference type="PANTHER" id="PTHR10859:SF91">
    <property type="entry name" value="DOLICHYL-PHOSPHATE BETA-GLUCOSYLTRANSFERASE"/>
    <property type="match status" value="1"/>
</dbReference>
<evidence type="ECO:0000313" key="2">
    <source>
        <dbReference type="EMBL" id="OZY87084.1"/>
    </source>
</evidence>
<proteinExistence type="predicted"/>